<comment type="caution">
    <text evidence="3">The sequence shown here is derived from an EMBL/GenBank/DDBJ whole genome shotgun (WGS) entry which is preliminary data.</text>
</comment>
<organism evidence="3 4">
    <name type="scientific">Aphis glycines</name>
    <name type="common">Soybean aphid</name>
    <dbReference type="NCBI Taxonomy" id="307491"/>
    <lineage>
        <taxon>Eukaryota</taxon>
        <taxon>Metazoa</taxon>
        <taxon>Ecdysozoa</taxon>
        <taxon>Arthropoda</taxon>
        <taxon>Hexapoda</taxon>
        <taxon>Insecta</taxon>
        <taxon>Pterygota</taxon>
        <taxon>Neoptera</taxon>
        <taxon>Paraneoptera</taxon>
        <taxon>Hemiptera</taxon>
        <taxon>Sternorrhyncha</taxon>
        <taxon>Aphidomorpha</taxon>
        <taxon>Aphidoidea</taxon>
        <taxon>Aphididae</taxon>
        <taxon>Aphidini</taxon>
        <taxon>Aphis</taxon>
        <taxon>Aphis</taxon>
    </lineage>
</organism>
<evidence type="ECO:0000259" key="2">
    <source>
        <dbReference type="Pfam" id="PF14291"/>
    </source>
</evidence>
<dbReference type="PANTHER" id="PTHR45749">
    <property type="match status" value="1"/>
</dbReference>
<evidence type="ECO:0000313" key="4">
    <source>
        <dbReference type="Proteomes" id="UP000475862"/>
    </source>
</evidence>
<keyword evidence="4" id="KW-1185">Reference proteome</keyword>
<dbReference type="OrthoDB" id="6608798at2759"/>
<dbReference type="AlphaFoldDB" id="A0A6G0TLF6"/>
<evidence type="ECO:0000256" key="1">
    <source>
        <dbReference type="SAM" id="MobiDB-lite"/>
    </source>
</evidence>
<reference evidence="3 4" key="1">
    <citation type="submission" date="2019-08" db="EMBL/GenBank/DDBJ databases">
        <title>The genome of the soybean aphid Biotype 1, its phylome, world population structure and adaptation to the North American continent.</title>
        <authorList>
            <person name="Giordano R."/>
            <person name="Donthu R.K."/>
            <person name="Hernandez A.G."/>
            <person name="Wright C.L."/>
            <person name="Zimin A.V."/>
        </authorList>
    </citation>
    <scope>NUCLEOTIDE SEQUENCE [LARGE SCALE GENOMIC DNA]</scope>
    <source>
        <tissue evidence="3">Whole aphids</tissue>
    </source>
</reference>
<feature type="region of interest" description="Disordered" evidence="1">
    <location>
        <begin position="1"/>
        <end position="21"/>
    </location>
</feature>
<accession>A0A6G0TLF6</accession>
<sequence length="291" mass="32894">MQLGATSDPDDPATVENESLPPAKKVKLLVTDDSIEKNSSCSNFSSMLTASKLNAKNSCPAQSSSHSKYDIGLYINSSKKITDEDKIEILSHIWTQDAKYNFPTVDHGKFKRTFQLKWLDLFQWLTYSNNKNGSFCKFCVLFLNSHHVGKGLNTAVGTLVKDSIIKQLDTKRVKDISVNRAKLKPIIQTIRFCGRQQIALRGHEDWGRITMDEPDKNVGNFRSLLRYRAKSGDVILKEHLETTSSRELYTSPIIQNEMITIFGELIQSHLVNEISKAEFFTVLADETTDIT</sequence>
<gene>
    <name evidence="3" type="ORF">AGLY_008496</name>
</gene>
<feature type="domain" description="DUF4371" evidence="2">
    <location>
        <begin position="157"/>
        <end position="290"/>
    </location>
</feature>
<dbReference type="PANTHER" id="PTHR45749:SF21">
    <property type="entry name" value="DUF4371 DOMAIN-CONTAINING PROTEIN"/>
    <property type="match status" value="1"/>
</dbReference>
<dbReference type="Proteomes" id="UP000475862">
    <property type="component" value="Unassembled WGS sequence"/>
</dbReference>
<proteinExistence type="predicted"/>
<dbReference type="EMBL" id="VYZN01000028">
    <property type="protein sequence ID" value="KAE9534406.1"/>
    <property type="molecule type" value="Genomic_DNA"/>
</dbReference>
<evidence type="ECO:0000313" key="3">
    <source>
        <dbReference type="EMBL" id="KAE9534406.1"/>
    </source>
</evidence>
<dbReference type="InterPro" id="IPR025398">
    <property type="entry name" value="DUF4371"/>
</dbReference>
<protein>
    <recommendedName>
        <fullName evidence="2">DUF4371 domain-containing protein</fullName>
    </recommendedName>
</protein>
<name>A0A6G0TLF6_APHGL</name>
<dbReference type="Pfam" id="PF14291">
    <property type="entry name" value="DUF4371"/>
    <property type="match status" value="1"/>
</dbReference>